<evidence type="ECO:0000259" key="1">
    <source>
        <dbReference type="Pfam" id="PF03358"/>
    </source>
</evidence>
<dbReference type="GO" id="GO:0010181">
    <property type="term" value="F:FMN binding"/>
    <property type="evidence" value="ECO:0007669"/>
    <property type="project" value="TreeGrafter"/>
</dbReference>
<dbReference type="Proteomes" id="UP000316714">
    <property type="component" value="Unassembled WGS sequence"/>
</dbReference>
<evidence type="ECO:0000313" key="3">
    <source>
        <dbReference type="Proteomes" id="UP000316714"/>
    </source>
</evidence>
<feature type="domain" description="NADPH-dependent FMN reductase-like" evidence="1">
    <location>
        <begin position="3"/>
        <end position="156"/>
    </location>
</feature>
<dbReference type="Gene3D" id="3.40.50.360">
    <property type="match status" value="1"/>
</dbReference>
<dbReference type="EMBL" id="SIHJ01000001">
    <property type="protein sequence ID" value="TWT35845.1"/>
    <property type="molecule type" value="Genomic_DNA"/>
</dbReference>
<gene>
    <name evidence="2" type="primary">azr</name>
    <name evidence="2" type="ORF">KOR34_07400</name>
</gene>
<dbReference type="GO" id="GO:0005829">
    <property type="term" value="C:cytosol"/>
    <property type="evidence" value="ECO:0007669"/>
    <property type="project" value="TreeGrafter"/>
</dbReference>
<organism evidence="2 3">
    <name type="scientific">Posidoniimonas corsicana</name>
    <dbReference type="NCBI Taxonomy" id="1938618"/>
    <lineage>
        <taxon>Bacteria</taxon>
        <taxon>Pseudomonadati</taxon>
        <taxon>Planctomycetota</taxon>
        <taxon>Planctomycetia</taxon>
        <taxon>Pirellulales</taxon>
        <taxon>Lacipirellulaceae</taxon>
        <taxon>Posidoniimonas</taxon>
    </lineage>
</organism>
<reference evidence="2 3" key="1">
    <citation type="submission" date="2019-02" db="EMBL/GenBank/DDBJ databases">
        <title>Deep-cultivation of Planctomycetes and their phenomic and genomic characterization uncovers novel biology.</title>
        <authorList>
            <person name="Wiegand S."/>
            <person name="Jogler M."/>
            <person name="Boedeker C."/>
            <person name="Pinto D."/>
            <person name="Vollmers J."/>
            <person name="Rivas-Marin E."/>
            <person name="Kohn T."/>
            <person name="Peeters S.H."/>
            <person name="Heuer A."/>
            <person name="Rast P."/>
            <person name="Oberbeckmann S."/>
            <person name="Bunk B."/>
            <person name="Jeske O."/>
            <person name="Meyerdierks A."/>
            <person name="Storesund J.E."/>
            <person name="Kallscheuer N."/>
            <person name="Luecker S."/>
            <person name="Lage O.M."/>
            <person name="Pohl T."/>
            <person name="Merkel B.J."/>
            <person name="Hornburger P."/>
            <person name="Mueller R.-W."/>
            <person name="Bruemmer F."/>
            <person name="Labrenz M."/>
            <person name="Spormann A.M."/>
            <person name="Op Den Camp H."/>
            <person name="Overmann J."/>
            <person name="Amann R."/>
            <person name="Jetten M.S.M."/>
            <person name="Mascher T."/>
            <person name="Medema M.H."/>
            <person name="Devos D.P."/>
            <person name="Kaster A.-K."/>
            <person name="Ovreas L."/>
            <person name="Rohde M."/>
            <person name="Galperin M.Y."/>
            <person name="Jogler C."/>
        </authorList>
    </citation>
    <scope>NUCLEOTIDE SEQUENCE [LARGE SCALE GENOMIC DNA]</scope>
    <source>
        <strain evidence="2 3">KOR34</strain>
    </source>
</reference>
<dbReference type="SUPFAM" id="SSF52218">
    <property type="entry name" value="Flavoproteins"/>
    <property type="match status" value="1"/>
</dbReference>
<protein>
    <submittedName>
        <fullName evidence="2">FMN-dependent NADPH-azoreductase</fullName>
        <ecNumber evidence="2">1.7.-.-</ecNumber>
    </submittedName>
</protein>
<dbReference type="InterPro" id="IPR029039">
    <property type="entry name" value="Flavoprotein-like_sf"/>
</dbReference>
<sequence length="191" mass="20139">MAKLIAFAGSARRESLNRRLVHAAAAMATAHGATVTLIELRDFPMPLYNGDIEESDGAPDSAARLYDLMKGQDGLLLACPEYNSSITPLLKNTIDWVSRPREGDPPLAAFTGKTAGLLSASPGQLGGMRGLVHVRSILGSIGLHVVPEQASVPRAHEAFDESGALRDSGVAGRVERVVKQLAETASRLSAS</sequence>
<dbReference type="OrthoDB" id="9806724at2"/>
<dbReference type="RefSeq" id="WP_146562297.1">
    <property type="nucleotide sequence ID" value="NZ_SIHJ01000001.1"/>
</dbReference>
<evidence type="ECO:0000313" key="2">
    <source>
        <dbReference type="EMBL" id="TWT35845.1"/>
    </source>
</evidence>
<name>A0A5C5VDU8_9BACT</name>
<proteinExistence type="predicted"/>
<dbReference type="GO" id="GO:0016491">
    <property type="term" value="F:oxidoreductase activity"/>
    <property type="evidence" value="ECO:0007669"/>
    <property type="project" value="UniProtKB-KW"/>
</dbReference>
<keyword evidence="2" id="KW-0560">Oxidoreductase</keyword>
<keyword evidence="3" id="KW-1185">Reference proteome</keyword>
<dbReference type="EC" id="1.7.-.-" evidence="2"/>
<dbReference type="Pfam" id="PF03358">
    <property type="entry name" value="FMN_red"/>
    <property type="match status" value="1"/>
</dbReference>
<dbReference type="AlphaFoldDB" id="A0A5C5VDU8"/>
<dbReference type="InterPro" id="IPR005025">
    <property type="entry name" value="FMN_Rdtase-like_dom"/>
</dbReference>
<dbReference type="PANTHER" id="PTHR30543:SF21">
    <property type="entry name" value="NAD(P)H-DEPENDENT FMN REDUCTASE LOT6"/>
    <property type="match status" value="1"/>
</dbReference>
<dbReference type="PANTHER" id="PTHR30543">
    <property type="entry name" value="CHROMATE REDUCTASE"/>
    <property type="match status" value="1"/>
</dbReference>
<accession>A0A5C5VDU8</accession>
<dbReference type="InterPro" id="IPR050712">
    <property type="entry name" value="NAD(P)H-dep_reductase"/>
</dbReference>
<comment type="caution">
    <text evidence="2">The sequence shown here is derived from an EMBL/GenBank/DDBJ whole genome shotgun (WGS) entry which is preliminary data.</text>
</comment>